<reference evidence="1 2" key="1">
    <citation type="submission" date="2019-10" db="EMBL/GenBank/DDBJ databases">
        <title>Taxonomy of Antarctic Massilia spp.: description of Massilia rubra sp. nov., Massilia aquatica sp. nov., Massilia mucilaginosa sp. nov., Massilia frigida sp. nov. isolated from streams, lakes and regoliths.</title>
        <authorList>
            <person name="Holochova P."/>
            <person name="Sedlacek I."/>
            <person name="Kralova S."/>
            <person name="Maslanova I."/>
            <person name="Busse H.-J."/>
            <person name="Stankova E."/>
            <person name="Vrbovska V."/>
            <person name="Kovarovic V."/>
            <person name="Bartak M."/>
            <person name="Svec P."/>
            <person name="Pantucek R."/>
        </authorList>
    </citation>
    <scope>NUCLEOTIDE SEQUENCE [LARGE SCALE GENOMIC DNA]</scope>
    <source>
        <strain evidence="1 2">CCM 8694</strain>
    </source>
</reference>
<name>A0ABX0MWL2_9BURK</name>
<accession>A0ABX0MWL2</accession>
<sequence>MSYVLEFIVAPLPEDDAATAWELARKIIETAPQNGPPHPVFVRLHDIITSVYPCLSSYADDDMAIDECPWSDGPLIDNFGEQSGSLGIVDSPDFISIRGFVNNIATELGINVLDEQMGKIRWSDPNMYLDRRYRIYVRGVEPGLDLEEVACALAGAYHRDQSEVRKLLVEQGNFVTGLNWISALRDQQLVGKLGGNCLALTVVNAQL</sequence>
<evidence type="ECO:0000313" key="2">
    <source>
        <dbReference type="Proteomes" id="UP000610594"/>
    </source>
</evidence>
<gene>
    <name evidence="1" type="ORF">F1735_33705</name>
</gene>
<dbReference type="Proteomes" id="UP000610594">
    <property type="component" value="Unassembled WGS sequence"/>
</dbReference>
<keyword evidence="2" id="KW-1185">Reference proteome</keyword>
<dbReference type="RefSeq" id="WP_167241411.1">
    <property type="nucleotide sequence ID" value="NZ_WHJF01000318.1"/>
</dbReference>
<proteinExistence type="predicted"/>
<evidence type="ECO:0000313" key="1">
    <source>
        <dbReference type="EMBL" id="NHZ67156.1"/>
    </source>
</evidence>
<protein>
    <submittedName>
        <fullName evidence="1">Uncharacterized protein</fullName>
    </submittedName>
</protein>
<dbReference type="EMBL" id="WHJF01000318">
    <property type="protein sequence ID" value="NHZ67156.1"/>
    <property type="molecule type" value="Genomic_DNA"/>
</dbReference>
<organism evidence="1 2">
    <name type="scientific">Massilia genomosp. 1</name>
    <dbReference type="NCBI Taxonomy" id="2609280"/>
    <lineage>
        <taxon>Bacteria</taxon>
        <taxon>Pseudomonadati</taxon>
        <taxon>Pseudomonadota</taxon>
        <taxon>Betaproteobacteria</taxon>
        <taxon>Burkholderiales</taxon>
        <taxon>Oxalobacteraceae</taxon>
        <taxon>Telluria group</taxon>
        <taxon>Massilia</taxon>
    </lineage>
</organism>
<comment type="caution">
    <text evidence="1">The sequence shown here is derived from an EMBL/GenBank/DDBJ whole genome shotgun (WGS) entry which is preliminary data.</text>
</comment>